<feature type="transmembrane region" description="Helical" evidence="6">
    <location>
        <begin position="426"/>
        <end position="449"/>
    </location>
</feature>
<feature type="transmembrane region" description="Helical" evidence="6">
    <location>
        <begin position="169"/>
        <end position="189"/>
    </location>
</feature>
<sequence>MSHAIPRNLPPSTLRDTEAESSTASVSSETTPLLSSGSSATLREGSGDMYAEDGIEEHGLLRPRGANGRASSGDDDGEEDGGIRVVSIGRWRAICIILNMWILLFLQESPFNTNDPASNMSGMTMTQSTIAASLNAYASAMWFTTAYLISASAVSPLLGRLCTIFPPRVLVLPSSISIAAGCLLSSQATTFAQFIAGRVLMGAGAAGAMTLAVVFVLGLVDKRRRGLFIGLVNVGFTIGLSFGAVVFGAVEPVIGWRALFWIQAPIALVSGFGVYFALPPHVGVNERSKGGSFWDKAAKIDYLGALMLTLTIVLFLYGLAGEIQLTPLLVSAVTLGGFLFVEYYVAVDPVIPIKVLSSRGVLLSCLANLGFMSARWTLLYYAPIFMLAVQGYSPPAAGSILVATNFGFGSGGLIIGWLHIRRGGSFWLPSAISMAVFAVTLYLLSLVGYPETPAAIMALAVLLNGLATGASLNYTLAHILHLSHNGTQFITTSLMGTVRGFGGSFGTAIGGGVFYRLLRAALEQGYADLDGTHDGLTKERSELVRKLLGSPNHVFSGGLGSEERQVAIDGYAGASRATWAAAAGLGVLVVLAQLGTGWTRPDQEKDGAVRDEEEEEALAALLESEGVGEA</sequence>
<protein>
    <recommendedName>
        <fullName evidence="7">Major facilitator superfamily (MFS) profile domain-containing protein</fullName>
    </recommendedName>
</protein>
<feature type="compositionally biased region" description="Low complexity" evidence="5">
    <location>
        <begin position="20"/>
        <end position="31"/>
    </location>
</feature>
<proteinExistence type="predicted"/>
<feature type="compositionally biased region" description="Polar residues" evidence="5">
    <location>
        <begin position="32"/>
        <end position="41"/>
    </location>
</feature>
<feature type="transmembrane region" description="Helical" evidence="6">
    <location>
        <begin position="195"/>
        <end position="220"/>
    </location>
</feature>
<feature type="transmembrane region" description="Helical" evidence="6">
    <location>
        <begin position="359"/>
        <end position="378"/>
    </location>
</feature>
<evidence type="ECO:0000313" key="8">
    <source>
        <dbReference type="EMBL" id="PKS05768.1"/>
    </source>
</evidence>
<dbReference type="InParanoid" id="A0A2N3N017"/>
<comment type="caution">
    <text evidence="8">The sequence shown here is derived from an EMBL/GenBank/DDBJ whole genome shotgun (WGS) entry which is preliminary data.</text>
</comment>
<evidence type="ECO:0000256" key="3">
    <source>
        <dbReference type="ARBA" id="ARBA00022989"/>
    </source>
</evidence>
<dbReference type="InterPro" id="IPR020846">
    <property type="entry name" value="MFS_dom"/>
</dbReference>
<gene>
    <name evidence="8" type="ORF">jhhlp_007597</name>
</gene>
<keyword evidence="3 6" id="KW-1133">Transmembrane helix</keyword>
<dbReference type="OrthoDB" id="4160219at2759"/>
<evidence type="ECO:0000313" key="9">
    <source>
        <dbReference type="Proteomes" id="UP000233524"/>
    </source>
</evidence>
<evidence type="ECO:0000256" key="6">
    <source>
        <dbReference type="SAM" id="Phobius"/>
    </source>
</evidence>
<feature type="region of interest" description="Disordered" evidence="5">
    <location>
        <begin position="1"/>
        <end position="81"/>
    </location>
</feature>
<dbReference type="SUPFAM" id="SSF103473">
    <property type="entry name" value="MFS general substrate transporter"/>
    <property type="match status" value="1"/>
</dbReference>
<dbReference type="PANTHER" id="PTHR23501:SF6">
    <property type="entry name" value="MULTIDRUG TRANSPORTER, PUTATIVE (AFU_ORTHOLOGUE AFUA_3G14560)-RELATED"/>
    <property type="match status" value="1"/>
</dbReference>
<keyword evidence="9" id="KW-1185">Reference proteome</keyword>
<keyword evidence="4 6" id="KW-0472">Membrane</keyword>
<dbReference type="GO" id="GO:0015174">
    <property type="term" value="F:basic amino acid transmembrane transporter activity"/>
    <property type="evidence" value="ECO:0007669"/>
    <property type="project" value="TreeGrafter"/>
</dbReference>
<feature type="transmembrane region" description="Helical" evidence="6">
    <location>
        <begin position="455"/>
        <end position="476"/>
    </location>
</feature>
<name>A0A2N3N017_9PEZI</name>
<feature type="transmembrane region" description="Helical" evidence="6">
    <location>
        <begin position="325"/>
        <end position="347"/>
    </location>
</feature>
<evidence type="ECO:0000256" key="5">
    <source>
        <dbReference type="SAM" id="MobiDB-lite"/>
    </source>
</evidence>
<dbReference type="GO" id="GO:0000329">
    <property type="term" value="C:fungal-type vacuole membrane"/>
    <property type="evidence" value="ECO:0007669"/>
    <property type="project" value="TreeGrafter"/>
</dbReference>
<dbReference type="VEuPathDB" id="FungiDB:jhhlp_007597"/>
<dbReference type="PROSITE" id="PS50850">
    <property type="entry name" value="MFS"/>
    <property type="match status" value="1"/>
</dbReference>
<feature type="domain" description="Major facilitator superfamily (MFS) profile" evidence="7">
    <location>
        <begin position="96"/>
        <end position="604"/>
    </location>
</feature>
<dbReference type="PANTHER" id="PTHR23501">
    <property type="entry name" value="MAJOR FACILITATOR SUPERFAMILY"/>
    <property type="match status" value="1"/>
</dbReference>
<dbReference type="Proteomes" id="UP000233524">
    <property type="component" value="Unassembled WGS sequence"/>
</dbReference>
<keyword evidence="2 6" id="KW-0812">Transmembrane</keyword>
<evidence type="ECO:0000256" key="2">
    <source>
        <dbReference type="ARBA" id="ARBA00022692"/>
    </source>
</evidence>
<evidence type="ECO:0000256" key="1">
    <source>
        <dbReference type="ARBA" id="ARBA00004141"/>
    </source>
</evidence>
<dbReference type="AlphaFoldDB" id="A0A2N3N017"/>
<dbReference type="InterPro" id="IPR036259">
    <property type="entry name" value="MFS_trans_sf"/>
</dbReference>
<organism evidence="8 9">
    <name type="scientific">Lomentospora prolificans</name>
    <dbReference type="NCBI Taxonomy" id="41688"/>
    <lineage>
        <taxon>Eukaryota</taxon>
        <taxon>Fungi</taxon>
        <taxon>Dikarya</taxon>
        <taxon>Ascomycota</taxon>
        <taxon>Pezizomycotina</taxon>
        <taxon>Sordariomycetes</taxon>
        <taxon>Hypocreomycetidae</taxon>
        <taxon>Microascales</taxon>
        <taxon>Microascaceae</taxon>
        <taxon>Lomentospora</taxon>
    </lineage>
</organism>
<dbReference type="EMBL" id="NLAX01001139">
    <property type="protein sequence ID" value="PKS05768.1"/>
    <property type="molecule type" value="Genomic_DNA"/>
</dbReference>
<feature type="transmembrane region" description="Helical" evidence="6">
    <location>
        <begin position="299"/>
        <end position="319"/>
    </location>
</feature>
<feature type="transmembrane region" description="Helical" evidence="6">
    <location>
        <begin position="256"/>
        <end position="278"/>
    </location>
</feature>
<reference evidence="8 9" key="1">
    <citation type="journal article" date="2017" name="G3 (Bethesda)">
        <title>First Draft Genome Sequence of the Pathogenic Fungus Lomentospora prolificans (Formerly Scedosporium prolificans).</title>
        <authorList>
            <person name="Luo R."/>
            <person name="Zimin A."/>
            <person name="Workman R."/>
            <person name="Fan Y."/>
            <person name="Pertea G."/>
            <person name="Grossman N."/>
            <person name="Wear M.P."/>
            <person name="Jia B."/>
            <person name="Miller H."/>
            <person name="Casadevall A."/>
            <person name="Timp W."/>
            <person name="Zhang S.X."/>
            <person name="Salzberg S.L."/>
        </authorList>
    </citation>
    <scope>NUCLEOTIDE SEQUENCE [LARGE SCALE GENOMIC DNA]</scope>
    <source>
        <strain evidence="8 9">JHH-5317</strain>
    </source>
</reference>
<evidence type="ECO:0000259" key="7">
    <source>
        <dbReference type="PROSITE" id="PS50850"/>
    </source>
</evidence>
<dbReference type="Pfam" id="PF07690">
    <property type="entry name" value="MFS_1"/>
    <property type="match status" value="1"/>
</dbReference>
<evidence type="ECO:0000256" key="4">
    <source>
        <dbReference type="ARBA" id="ARBA00023136"/>
    </source>
</evidence>
<comment type="subcellular location">
    <subcellularLocation>
        <location evidence="1">Membrane</location>
        <topology evidence="1">Multi-pass membrane protein</topology>
    </subcellularLocation>
</comment>
<accession>A0A2N3N017</accession>
<dbReference type="InterPro" id="IPR011701">
    <property type="entry name" value="MFS"/>
</dbReference>
<feature type="transmembrane region" description="Helical" evidence="6">
    <location>
        <begin position="227"/>
        <end position="250"/>
    </location>
</feature>
<feature type="transmembrane region" description="Helical" evidence="6">
    <location>
        <begin position="398"/>
        <end position="419"/>
    </location>
</feature>
<dbReference type="Gene3D" id="1.20.1250.20">
    <property type="entry name" value="MFS general substrate transporter like domains"/>
    <property type="match status" value="2"/>
</dbReference>